<dbReference type="AlphaFoldDB" id="A0A448X0Y8"/>
<keyword evidence="3" id="KW-1185">Reference proteome</keyword>
<accession>A0A448X0Y8</accession>
<reference evidence="2" key="1">
    <citation type="submission" date="2018-11" db="EMBL/GenBank/DDBJ databases">
        <authorList>
            <consortium name="Pathogen Informatics"/>
        </authorList>
    </citation>
    <scope>NUCLEOTIDE SEQUENCE</scope>
</reference>
<feature type="region of interest" description="Disordered" evidence="1">
    <location>
        <begin position="81"/>
        <end position="119"/>
    </location>
</feature>
<organism evidence="2 3">
    <name type="scientific">Protopolystoma xenopodis</name>
    <dbReference type="NCBI Taxonomy" id="117903"/>
    <lineage>
        <taxon>Eukaryota</taxon>
        <taxon>Metazoa</taxon>
        <taxon>Spiralia</taxon>
        <taxon>Lophotrochozoa</taxon>
        <taxon>Platyhelminthes</taxon>
        <taxon>Monogenea</taxon>
        <taxon>Polyopisthocotylea</taxon>
        <taxon>Polystomatidea</taxon>
        <taxon>Polystomatidae</taxon>
        <taxon>Protopolystoma</taxon>
    </lineage>
</organism>
<dbReference type="Proteomes" id="UP000784294">
    <property type="component" value="Unassembled WGS sequence"/>
</dbReference>
<protein>
    <submittedName>
        <fullName evidence="2">Uncharacterized protein</fullName>
    </submittedName>
</protein>
<dbReference type="EMBL" id="CAAALY010073021">
    <property type="protein sequence ID" value="VEL25319.1"/>
    <property type="molecule type" value="Genomic_DNA"/>
</dbReference>
<gene>
    <name evidence="2" type="ORF">PXEA_LOCUS18759</name>
</gene>
<feature type="region of interest" description="Disordered" evidence="1">
    <location>
        <begin position="142"/>
        <end position="179"/>
    </location>
</feature>
<evidence type="ECO:0000256" key="1">
    <source>
        <dbReference type="SAM" id="MobiDB-lite"/>
    </source>
</evidence>
<name>A0A448X0Y8_9PLAT</name>
<sequence>MQTSPPLWEASTGEMGPRLQHGCGLVGGSKDRRAPPRRQPDRQVVSDGLLRVLVRQQKSLQLGFALSVLLLHLSLQRQLVRGHMSRARPGRRTVSPPPRSSARPAAWAPPPTLDSPCRRVRRSGKLRPAKWALCFRTPGGLSAALRTEKPHPVNRRTGRSTRPSPIPGDTVEEPQARTG</sequence>
<evidence type="ECO:0000313" key="2">
    <source>
        <dbReference type="EMBL" id="VEL25319.1"/>
    </source>
</evidence>
<comment type="caution">
    <text evidence="2">The sequence shown here is derived from an EMBL/GenBank/DDBJ whole genome shotgun (WGS) entry which is preliminary data.</text>
</comment>
<proteinExistence type="predicted"/>
<evidence type="ECO:0000313" key="3">
    <source>
        <dbReference type="Proteomes" id="UP000784294"/>
    </source>
</evidence>